<accession>A0ACC3AF53</accession>
<sequence length="657" mass="74963">MSTLKRSLEDEEVLRMRKEKHPKLGKESTMGADEEFEIEINLYDKPTRRQNNSTSGSESSGPTDHEEITVTDTACSDEDDRLQPEDHDEQDDDHEHMDDDEKSDSGCDEPDEKYNFCNERDWLEPINGLVYKTDNMSEKQIIGRCEAYLIRRSQIRDTFHLEIAEPFDIIGESFQMGFELFDRYGRLLAEHKDHPTKRGSGVWGSETDLGDILLIEKIQVQHEYRRLGLRTKTVEAILKAVRQKTENFFAVAGPASLTEEVEGRIKQASNSEKEAICQHENTIGRRFWRSIGFRRVGSTKFFAFAGDNHHKSHKLLAADDYDPPHPKESALNSDLECKLMFESFHKEDDETCGRLLREFVTQHNPNKMRWLTRDQNGDTLLHLSALQYMPATTRYLMDQNNQLSQARNLKGETPIEALMSHLERCRTYYQQSPGPIIKAVSDHFTGFQDNAVACMIILKHSASLPLTDLFDFMQLKFGCTCGGCASGFLSPRMRFALQAQAEKHSDFDEAFIRDEVSQGDYSELQYLPESVLRNLGTNKSMRQGYLKVCGHFATCLRKQLLPTEGNILEVLRDTNEWPPHTRNYLNRGGTIRAAASAVFLGALSADPWAGCNLLTKFTSDAIEKLPPCRNDREFAFVSGMLGYDRISPYVDCNIEGN</sequence>
<evidence type="ECO:0000313" key="2">
    <source>
        <dbReference type="Proteomes" id="UP001172386"/>
    </source>
</evidence>
<gene>
    <name evidence="1" type="ORF">H2198_002138</name>
</gene>
<organism evidence="1 2">
    <name type="scientific">Neophaeococcomyces mojaviensis</name>
    <dbReference type="NCBI Taxonomy" id="3383035"/>
    <lineage>
        <taxon>Eukaryota</taxon>
        <taxon>Fungi</taxon>
        <taxon>Dikarya</taxon>
        <taxon>Ascomycota</taxon>
        <taxon>Pezizomycotina</taxon>
        <taxon>Eurotiomycetes</taxon>
        <taxon>Chaetothyriomycetidae</taxon>
        <taxon>Chaetothyriales</taxon>
        <taxon>Chaetothyriales incertae sedis</taxon>
        <taxon>Neophaeococcomyces</taxon>
    </lineage>
</organism>
<dbReference type="Proteomes" id="UP001172386">
    <property type="component" value="Unassembled WGS sequence"/>
</dbReference>
<keyword evidence="2" id="KW-1185">Reference proteome</keyword>
<reference evidence="1" key="1">
    <citation type="submission" date="2022-10" db="EMBL/GenBank/DDBJ databases">
        <title>Culturing micro-colonial fungi from biological soil crusts in the Mojave desert and describing Neophaeococcomyces mojavensis, and introducing the new genera and species Taxawa tesnikishii.</title>
        <authorList>
            <person name="Kurbessoian T."/>
            <person name="Stajich J.E."/>
        </authorList>
    </citation>
    <scope>NUCLEOTIDE SEQUENCE</scope>
    <source>
        <strain evidence="1">JES_112</strain>
    </source>
</reference>
<proteinExistence type="predicted"/>
<name>A0ACC3AF53_9EURO</name>
<evidence type="ECO:0000313" key="1">
    <source>
        <dbReference type="EMBL" id="KAJ9661194.1"/>
    </source>
</evidence>
<dbReference type="EMBL" id="JAPDRQ010000025">
    <property type="protein sequence ID" value="KAJ9661194.1"/>
    <property type="molecule type" value="Genomic_DNA"/>
</dbReference>
<protein>
    <submittedName>
        <fullName evidence="1">Uncharacterized protein</fullName>
    </submittedName>
</protein>
<comment type="caution">
    <text evidence="1">The sequence shown here is derived from an EMBL/GenBank/DDBJ whole genome shotgun (WGS) entry which is preliminary data.</text>
</comment>